<dbReference type="AlphaFoldDB" id="A0AAE3ES39"/>
<name>A0AAE3ES39_9FLAO</name>
<evidence type="ECO:0000313" key="2">
    <source>
        <dbReference type="Proteomes" id="UP001199795"/>
    </source>
</evidence>
<keyword evidence="2" id="KW-1185">Reference proteome</keyword>
<gene>
    <name evidence="1" type="ORF">L3X37_15095</name>
</gene>
<comment type="caution">
    <text evidence="1">The sequence shown here is derived from an EMBL/GenBank/DDBJ whole genome shotgun (WGS) entry which is preliminary data.</text>
</comment>
<dbReference type="Proteomes" id="UP001199795">
    <property type="component" value="Unassembled WGS sequence"/>
</dbReference>
<proteinExistence type="predicted"/>
<dbReference type="EMBL" id="JAKKDU010000030">
    <property type="protein sequence ID" value="MCF7569672.1"/>
    <property type="molecule type" value="Genomic_DNA"/>
</dbReference>
<evidence type="ECO:0000313" key="1">
    <source>
        <dbReference type="EMBL" id="MCF7569672.1"/>
    </source>
</evidence>
<sequence length="234" mass="27202">MKLGLIFGIIIGLIGFGLFAKTKKNNAQPVSKVSAKEFVAELEKLGYYKYADKKNIDSLKNDLIENYDPTNELVSIWDDETGVPLDYRYYWCDGETVYEQGGFTEMLEQVKPTFDKIGLTIKVTDHFEEWDDQNKWLNHRITINGTEYVIFKNFKETGWGEAVMRFAEIINTEAEKQSVDERIFLASGGNDGRLIFLTDELYKYIYSVYNNKEWKPLEVSEWMKAMGIKPMKTE</sequence>
<dbReference type="RefSeq" id="WP_237240998.1">
    <property type="nucleotide sequence ID" value="NZ_JAKKDU010000030.1"/>
</dbReference>
<protein>
    <submittedName>
        <fullName evidence="1">Uncharacterized protein</fullName>
    </submittedName>
</protein>
<accession>A0AAE3ES39</accession>
<reference evidence="1" key="1">
    <citation type="submission" date="2022-01" db="EMBL/GenBank/DDBJ databases">
        <title>Draft genome sequence of Sabulilitoribacter arenilitoris KCTC 52401.</title>
        <authorList>
            <person name="Oh J.-S."/>
        </authorList>
    </citation>
    <scope>NUCLEOTIDE SEQUENCE</scope>
    <source>
        <strain evidence="1">HMF6543</strain>
    </source>
</reference>
<organism evidence="1 2">
    <name type="scientific">Wocania arenilitoris</name>
    <dbReference type="NCBI Taxonomy" id="2044858"/>
    <lineage>
        <taxon>Bacteria</taxon>
        <taxon>Pseudomonadati</taxon>
        <taxon>Bacteroidota</taxon>
        <taxon>Flavobacteriia</taxon>
        <taxon>Flavobacteriales</taxon>
        <taxon>Flavobacteriaceae</taxon>
        <taxon>Wocania</taxon>
    </lineage>
</organism>